<feature type="compositionally biased region" description="Acidic residues" evidence="1">
    <location>
        <begin position="202"/>
        <end position="211"/>
    </location>
</feature>
<reference evidence="2 3" key="1">
    <citation type="submission" date="2024-09" db="EMBL/GenBank/DDBJ databases">
        <title>Rethinking Asexuality: The Enigmatic Case of Functional Sexual Genes in Lepraria (Stereocaulaceae).</title>
        <authorList>
            <person name="Doellman M."/>
            <person name="Sun Y."/>
            <person name="Barcenas-Pena A."/>
            <person name="Lumbsch H.T."/>
            <person name="Grewe F."/>
        </authorList>
    </citation>
    <scope>NUCLEOTIDE SEQUENCE [LARGE SCALE GENOMIC DNA]</scope>
    <source>
        <strain evidence="2 3">Grewe 0041</strain>
    </source>
</reference>
<gene>
    <name evidence="2" type="ORF">ABVK25_010228</name>
</gene>
<evidence type="ECO:0000256" key="1">
    <source>
        <dbReference type="SAM" id="MobiDB-lite"/>
    </source>
</evidence>
<organism evidence="2 3">
    <name type="scientific">Lepraria finkii</name>
    <dbReference type="NCBI Taxonomy" id="1340010"/>
    <lineage>
        <taxon>Eukaryota</taxon>
        <taxon>Fungi</taxon>
        <taxon>Dikarya</taxon>
        <taxon>Ascomycota</taxon>
        <taxon>Pezizomycotina</taxon>
        <taxon>Lecanoromycetes</taxon>
        <taxon>OSLEUM clade</taxon>
        <taxon>Lecanoromycetidae</taxon>
        <taxon>Lecanorales</taxon>
        <taxon>Lecanorineae</taxon>
        <taxon>Stereocaulaceae</taxon>
        <taxon>Lepraria</taxon>
    </lineage>
</organism>
<dbReference type="EMBL" id="JBHFEH010000062">
    <property type="protein sequence ID" value="KAL2049541.1"/>
    <property type="molecule type" value="Genomic_DNA"/>
</dbReference>
<feature type="region of interest" description="Disordered" evidence="1">
    <location>
        <begin position="182"/>
        <end position="238"/>
    </location>
</feature>
<keyword evidence="3" id="KW-1185">Reference proteome</keyword>
<proteinExistence type="predicted"/>
<sequence>MVQYIPTPDYRSLLPPLLACLPTAFVSPRPPPALLPLLSPISRQRVQHLAAIATSSADSWLPLLCWESEPAQRLVDLVSESNAFELHPASGEIDFGDVEKILYRQLDEETLQARMVVTDMRLVVIYLWCEEDQEGGGNGWRVLEVRPLESEGDNSSVGWWASMAQAEKKAKDKMMDDALREGEDNSVAEGGGSGVPPITGGEEGEHDDDDYWAQYDQTPWGRTPAAKSPGPSTTMNSHARMTSEADYYAQYAQVQPEMDNDDPSESRESLGESAHQSAQPELAPVQGSIFCLPSELGRDSADLDLNYPAASSPRTRSTTISRLEETAESQSMAEVAVKRHISTSIKSLFRLCRSTGIERLDFDRMIRTELETLSMMTEDD</sequence>
<evidence type="ECO:0000313" key="2">
    <source>
        <dbReference type="EMBL" id="KAL2049541.1"/>
    </source>
</evidence>
<accession>A0ABR4AVA8</accession>
<comment type="caution">
    <text evidence="2">The sequence shown here is derived from an EMBL/GenBank/DDBJ whole genome shotgun (WGS) entry which is preliminary data.</text>
</comment>
<feature type="region of interest" description="Disordered" evidence="1">
    <location>
        <begin position="256"/>
        <end position="284"/>
    </location>
</feature>
<evidence type="ECO:0000313" key="3">
    <source>
        <dbReference type="Proteomes" id="UP001590951"/>
    </source>
</evidence>
<name>A0ABR4AVA8_9LECA</name>
<dbReference type="Proteomes" id="UP001590951">
    <property type="component" value="Unassembled WGS sequence"/>
</dbReference>
<protein>
    <submittedName>
        <fullName evidence="2">Uncharacterized protein</fullName>
    </submittedName>
</protein>